<evidence type="ECO:0000313" key="3">
    <source>
        <dbReference type="Proteomes" id="UP000004621"/>
    </source>
</evidence>
<reference evidence="2 3" key="1">
    <citation type="submission" date="2010-01" db="EMBL/GenBank/DDBJ databases">
        <authorList>
            <person name="Weinstock G."/>
            <person name="Sodergren E."/>
            <person name="Clifton S."/>
            <person name="Fulton L."/>
            <person name="Fulton B."/>
            <person name="Courtney L."/>
            <person name="Fronick C."/>
            <person name="Harrison M."/>
            <person name="Strong C."/>
            <person name="Farmer C."/>
            <person name="Delahaunty K."/>
            <person name="Markovic C."/>
            <person name="Hall O."/>
            <person name="Minx P."/>
            <person name="Tomlinson C."/>
            <person name="Mitreva M."/>
            <person name="Nelson J."/>
            <person name="Hou S."/>
            <person name="Wollam A."/>
            <person name="Pepin K.H."/>
            <person name="Johnson M."/>
            <person name="Bhonagiri V."/>
            <person name="Nash W.E."/>
            <person name="Warren W."/>
            <person name="Chinwalla A."/>
            <person name="Mardis E.R."/>
            <person name="Wilson R.K."/>
        </authorList>
    </citation>
    <scope>NUCLEOTIDE SEQUENCE [LARGE SCALE GENOMIC DNA]</scope>
    <source>
        <strain evidence="2 3">NJ9703</strain>
    </source>
</reference>
<organism evidence="2 3">
    <name type="scientific">Neisseria subflava NJ9703</name>
    <dbReference type="NCBI Taxonomy" id="546268"/>
    <lineage>
        <taxon>Bacteria</taxon>
        <taxon>Pseudomonadati</taxon>
        <taxon>Pseudomonadota</taxon>
        <taxon>Betaproteobacteria</taxon>
        <taxon>Neisseriales</taxon>
        <taxon>Neisseriaceae</taxon>
        <taxon>Neisseria</taxon>
    </lineage>
</organism>
<dbReference type="Proteomes" id="UP000004621">
    <property type="component" value="Unassembled WGS sequence"/>
</dbReference>
<evidence type="ECO:0000256" key="1">
    <source>
        <dbReference type="SAM" id="MobiDB-lite"/>
    </source>
</evidence>
<accession>A0A9W5N0E9</accession>
<proteinExistence type="predicted"/>
<gene>
    <name evidence="2" type="ORF">NEISUBOT_03242</name>
</gene>
<sequence>MRKSRFQTASISTGRLKKENHTHLNNKKMTDWEKSCQLRQINKKPISNLLNFKIKYMLSEN</sequence>
<name>A0A9W5N0E9_NEISU</name>
<protein>
    <submittedName>
        <fullName evidence="2">Uncharacterized protein</fullName>
    </submittedName>
</protein>
<comment type="caution">
    <text evidence="2">The sequence shown here is derived from an EMBL/GenBank/DDBJ whole genome shotgun (WGS) entry which is preliminary data.</text>
</comment>
<dbReference type="AlphaFoldDB" id="A0A9W5N0E9"/>
<feature type="region of interest" description="Disordered" evidence="1">
    <location>
        <begin position="1"/>
        <end position="28"/>
    </location>
</feature>
<dbReference type="EMBL" id="ACEO02000001">
    <property type="protein sequence ID" value="EFC53241.1"/>
    <property type="molecule type" value="Genomic_DNA"/>
</dbReference>
<feature type="compositionally biased region" description="Polar residues" evidence="1">
    <location>
        <begin position="1"/>
        <end position="13"/>
    </location>
</feature>
<evidence type="ECO:0000313" key="2">
    <source>
        <dbReference type="EMBL" id="EFC53241.1"/>
    </source>
</evidence>
<feature type="compositionally biased region" description="Basic and acidic residues" evidence="1">
    <location>
        <begin position="16"/>
        <end position="28"/>
    </location>
</feature>